<dbReference type="PROSITE" id="PS51192">
    <property type="entry name" value="HELICASE_ATP_BIND_1"/>
    <property type="match status" value="1"/>
</dbReference>
<dbReference type="GO" id="GO:0003724">
    <property type="term" value="F:RNA helicase activity"/>
    <property type="evidence" value="ECO:0007669"/>
    <property type="project" value="UniProtKB-EC"/>
</dbReference>
<evidence type="ECO:0000259" key="8">
    <source>
        <dbReference type="PROSITE" id="PS51192"/>
    </source>
</evidence>
<keyword evidence="3" id="KW-0378">Hydrolase</keyword>
<feature type="domain" description="DEAD-box RNA helicase Q" evidence="10">
    <location>
        <begin position="276"/>
        <end position="304"/>
    </location>
</feature>
<evidence type="ECO:0000313" key="11">
    <source>
        <dbReference type="Proteomes" id="UP000887572"/>
    </source>
</evidence>
<feature type="compositionally biased region" description="Gly residues" evidence="7">
    <location>
        <begin position="133"/>
        <end position="157"/>
    </location>
</feature>
<organism evidence="11 12">
    <name type="scientific">Globodera rostochiensis</name>
    <name type="common">Golden nematode worm</name>
    <name type="synonym">Heterodera rostochiensis</name>
    <dbReference type="NCBI Taxonomy" id="31243"/>
    <lineage>
        <taxon>Eukaryota</taxon>
        <taxon>Metazoa</taxon>
        <taxon>Ecdysozoa</taxon>
        <taxon>Nematoda</taxon>
        <taxon>Chromadorea</taxon>
        <taxon>Rhabditida</taxon>
        <taxon>Tylenchina</taxon>
        <taxon>Tylenchomorpha</taxon>
        <taxon>Tylenchoidea</taxon>
        <taxon>Heteroderidae</taxon>
        <taxon>Heteroderinae</taxon>
        <taxon>Globodera</taxon>
    </lineage>
</organism>
<feature type="compositionally biased region" description="Basic and acidic residues" evidence="7">
    <location>
        <begin position="211"/>
        <end position="223"/>
    </location>
</feature>
<keyword evidence="5" id="KW-0067">ATP-binding</keyword>
<dbReference type="Pfam" id="PF00271">
    <property type="entry name" value="Helicase_C"/>
    <property type="match status" value="1"/>
</dbReference>
<keyword evidence="11" id="KW-1185">Reference proteome</keyword>
<dbReference type="PROSITE" id="PS51194">
    <property type="entry name" value="HELICASE_CTER"/>
    <property type="match status" value="1"/>
</dbReference>
<evidence type="ECO:0000313" key="12">
    <source>
        <dbReference type="WBParaSite" id="Gr19_v10_g5329.t1"/>
    </source>
</evidence>
<dbReference type="EC" id="3.6.4.13" evidence="1"/>
<dbReference type="GO" id="GO:0005524">
    <property type="term" value="F:ATP binding"/>
    <property type="evidence" value="ECO:0007669"/>
    <property type="project" value="UniProtKB-KW"/>
</dbReference>
<feature type="compositionally biased region" description="Gly residues" evidence="7">
    <location>
        <begin position="201"/>
        <end position="210"/>
    </location>
</feature>
<feature type="compositionally biased region" description="Basic and acidic residues" evidence="7">
    <location>
        <begin position="178"/>
        <end position="196"/>
    </location>
</feature>
<feature type="compositionally biased region" description="Basic and acidic residues" evidence="7">
    <location>
        <begin position="787"/>
        <end position="802"/>
    </location>
</feature>
<evidence type="ECO:0000256" key="1">
    <source>
        <dbReference type="ARBA" id="ARBA00012552"/>
    </source>
</evidence>
<dbReference type="WBParaSite" id="Gr19_v10_g5329.t1">
    <property type="protein sequence ID" value="Gr19_v10_g5329.t1"/>
    <property type="gene ID" value="Gr19_v10_g5329"/>
</dbReference>
<protein>
    <recommendedName>
        <fullName evidence="1">RNA helicase</fullName>
        <ecNumber evidence="1">3.6.4.13</ecNumber>
    </recommendedName>
</protein>
<dbReference type="GO" id="GO:0016787">
    <property type="term" value="F:hydrolase activity"/>
    <property type="evidence" value="ECO:0007669"/>
    <property type="project" value="UniProtKB-KW"/>
</dbReference>
<dbReference type="Proteomes" id="UP000887572">
    <property type="component" value="Unplaced"/>
</dbReference>
<feature type="region of interest" description="Disordered" evidence="7">
    <location>
        <begin position="130"/>
        <end position="223"/>
    </location>
</feature>
<dbReference type="SMART" id="SM00490">
    <property type="entry name" value="HELICc"/>
    <property type="match status" value="1"/>
</dbReference>
<dbReference type="InterPro" id="IPR027417">
    <property type="entry name" value="P-loop_NTPase"/>
</dbReference>
<dbReference type="CDD" id="cd18787">
    <property type="entry name" value="SF2_C_DEAD"/>
    <property type="match status" value="1"/>
</dbReference>
<feature type="region of interest" description="Disordered" evidence="7">
    <location>
        <begin position="681"/>
        <end position="723"/>
    </location>
</feature>
<evidence type="ECO:0000259" key="9">
    <source>
        <dbReference type="PROSITE" id="PS51194"/>
    </source>
</evidence>
<accession>A0A914HYQ5</accession>
<name>A0A914HYQ5_GLORO</name>
<dbReference type="Gene3D" id="3.40.50.300">
    <property type="entry name" value="P-loop containing nucleotide triphosphate hydrolases"/>
    <property type="match status" value="2"/>
</dbReference>
<proteinExistence type="predicted"/>
<feature type="region of interest" description="Disordered" evidence="7">
    <location>
        <begin position="782"/>
        <end position="807"/>
    </location>
</feature>
<dbReference type="PANTHER" id="PTHR47958">
    <property type="entry name" value="ATP-DEPENDENT RNA HELICASE DBP3"/>
    <property type="match status" value="1"/>
</dbReference>
<dbReference type="GO" id="GO:0003676">
    <property type="term" value="F:nucleic acid binding"/>
    <property type="evidence" value="ECO:0007669"/>
    <property type="project" value="InterPro"/>
</dbReference>
<evidence type="ECO:0000256" key="4">
    <source>
        <dbReference type="ARBA" id="ARBA00022806"/>
    </source>
</evidence>
<dbReference type="InterPro" id="IPR011545">
    <property type="entry name" value="DEAD/DEAH_box_helicase_dom"/>
</dbReference>
<evidence type="ECO:0000256" key="7">
    <source>
        <dbReference type="SAM" id="MobiDB-lite"/>
    </source>
</evidence>
<feature type="short sequence motif" description="Q motif" evidence="6">
    <location>
        <begin position="276"/>
        <end position="304"/>
    </location>
</feature>
<evidence type="ECO:0000259" key="10">
    <source>
        <dbReference type="PROSITE" id="PS51195"/>
    </source>
</evidence>
<evidence type="ECO:0000256" key="3">
    <source>
        <dbReference type="ARBA" id="ARBA00022801"/>
    </source>
</evidence>
<dbReference type="InterPro" id="IPR044742">
    <property type="entry name" value="DEAD/DEAH_RhlB"/>
</dbReference>
<keyword evidence="4" id="KW-0347">Helicase</keyword>
<reference evidence="12" key="1">
    <citation type="submission" date="2022-11" db="UniProtKB">
        <authorList>
            <consortium name="WormBaseParasite"/>
        </authorList>
    </citation>
    <scope>IDENTIFICATION</scope>
</reference>
<dbReference type="AlphaFoldDB" id="A0A914HYQ5"/>
<evidence type="ECO:0000256" key="5">
    <source>
        <dbReference type="ARBA" id="ARBA00022840"/>
    </source>
</evidence>
<evidence type="ECO:0000256" key="2">
    <source>
        <dbReference type="ARBA" id="ARBA00022741"/>
    </source>
</evidence>
<dbReference type="PROSITE" id="PS51195">
    <property type="entry name" value="Q_MOTIF"/>
    <property type="match status" value="1"/>
</dbReference>
<sequence>MKAMDRAVEALVVVEAVHLLAEAEERLAAGVEDLVVVAAVLQLAMAKITVEMRDLGRKAVSAVAEVVEQDLAAAPEELLEALHRPLLMVIMKRKVEMAHRLVVEARGRGSLHLTPAVVLVDLVVGEAGRLEQNGGGQENSSGGRGRGGGTSFGGRGSAGRSFGSFSADRGDGAGNRFGGDDRGPRRENNMDNRSRGQDFGSFGGSRFGGGDGDRATRFATEEERLREESYIPKTRSVDDIFGDDLRVKDKYLDIREEDEDLEISGTNSEGCQQILDNWKEAGFEELLLKNIERSGYTLPRKIQSRTIPLIMDGHDIKGHAETGSGKSAAFLLPLVNAIMVKKKNGEFSSKRICPYALIIEPTREMVIQLYEQALKLADGCDVSVARTYGKYKFRENLKDISTTGCDILIGTLGRFMHLLKEEYILLEHVKILVLDEADQLLEDESARDLRQIAKIDGWPKVEDRQTLLFSATFPIEVQKWADDWVKTTALFVSNKKPVSANMKVLQKFVRVNRSSKNHELLKLFEQERSELKAEKPDEPDPKIRPTMVFVKMKRTADVISTYLNLNKVPSTTINGDRPQKLRHAALDDFRAGRYQVVVTTDVCARGIDLKDLDHVINMDLPIDYTTYVHRIGRTGRIREGASTSFFDLSEDVELAKELVEGLQKGDQEVPDWLKIVADGKMPPDEAETASGANSVPLGMQAASGANSVPLGTENGEETNSVPLAASGANSVPLAASGANSVPLAASGANSVPLAASGANSVPLAASGANSVPLAASGANSVPLGARAQDEETKNVANDETKENTAAPSAECGSAAANHRTPLPADAVNDAWNIRHSFYILHRTLFFFVSSRFRPSGFSFAS</sequence>
<dbReference type="CDD" id="cd00268">
    <property type="entry name" value="DEADc"/>
    <property type="match status" value="1"/>
</dbReference>
<dbReference type="SMART" id="SM00487">
    <property type="entry name" value="DEXDc"/>
    <property type="match status" value="1"/>
</dbReference>
<keyword evidence="2" id="KW-0547">Nucleotide-binding</keyword>
<dbReference type="Pfam" id="PF00270">
    <property type="entry name" value="DEAD"/>
    <property type="match status" value="1"/>
</dbReference>
<evidence type="ECO:0000256" key="6">
    <source>
        <dbReference type="PROSITE-ProRule" id="PRU00552"/>
    </source>
</evidence>
<dbReference type="SUPFAM" id="SSF52540">
    <property type="entry name" value="P-loop containing nucleoside triphosphate hydrolases"/>
    <property type="match status" value="1"/>
</dbReference>
<feature type="domain" description="Helicase ATP-binding" evidence="8">
    <location>
        <begin position="307"/>
        <end position="491"/>
    </location>
</feature>
<dbReference type="InterPro" id="IPR014014">
    <property type="entry name" value="RNA_helicase_DEAD_Q_motif"/>
</dbReference>
<dbReference type="InterPro" id="IPR014001">
    <property type="entry name" value="Helicase_ATP-bd"/>
</dbReference>
<dbReference type="InterPro" id="IPR001650">
    <property type="entry name" value="Helicase_C-like"/>
</dbReference>
<feature type="domain" description="Helicase C-terminal" evidence="9">
    <location>
        <begin position="523"/>
        <end position="677"/>
    </location>
</feature>